<dbReference type="SUPFAM" id="SSF54680">
    <property type="entry name" value="Pyrimidine nucleoside phosphorylase C-terminal domain"/>
    <property type="match status" value="1"/>
</dbReference>
<evidence type="ECO:0000256" key="2">
    <source>
        <dbReference type="ARBA" id="ARBA00022679"/>
    </source>
</evidence>
<dbReference type="SUPFAM" id="SSF52418">
    <property type="entry name" value="Nucleoside phosphorylase/phosphoribosyltransferase catalytic domain"/>
    <property type="match status" value="1"/>
</dbReference>
<comment type="catalytic activity">
    <reaction evidence="3">
        <text>AMP + phosphate = alpha-D-ribose 1,5-bisphosphate + adenine</text>
        <dbReference type="Rhea" id="RHEA:36975"/>
        <dbReference type="ChEBI" id="CHEBI:16708"/>
        <dbReference type="ChEBI" id="CHEBI:43474"/>
        <dbReference type="ChEBI" id="CHEBI:68688"/>
        <dbReference type="ChEBI" id="CHEBI:456215"/>
        <dbReference type="EC" id="2.4.2.57"/>
    </reaction>
</comment>
<dbReference type="GO" id="GO:0016763">
    <property type="term" value="F:pentosyltransferase activity"/>
    <property type="evidence" value="ECO:0007669"/>
    <property type="project" value="UniProtKB-UniRule"/>
</dbReference>
<feature type="binding site" evidence="3">
    <location>
        <position position="169"/>
    </location>
    <ligand>
        <name>AMP</name>
        <dbReference type="ChEBI" id="CHEBI:456215"/>
    </ligand>
</feature>
<feature type="binding site" evidence="3">
    <location>
        <position position="265"/>
    </location>
    <ligand>
        <name>AMP</name>
        <dbReference type="ChEBI" id="CHEBI:456215"/>
    </ligand>
</feature>
<dbReference type="GO" id="GO:0006206">
    <property type="term" value="P:pyrimidine nucleobase metabolic process"/>
    <property type="evidence" value="ECO:0007669"/>
    <property type="project" value="InterPro"/>
</dbReference>
<dbReference type="GO" id="GO:0006196">
    <property type="term" value="P:AMP catabolic process"/>
    <property type="evidence" value="ECO:0007669"/>
    <property type="project" value="UniProtKB-UniRule"/>
</dbReference>
<comment type="similarity">
    <text evidence="3">Belongs to the thymidine/pyrimidine-nucleoside phosphorylase family. Type 2 subfamily.</text>
</comment>
<dbReference type="InterPro" id="IPR017713">
    <property type="entry name" value="AMP_phosphorylase"/>
</dbReference>
<protein>
    <recommendedName>
        <fullName evidence="3">AMP phosphorylase</fullName>
        <shortName evidence="3">AMPpase</shortName>
        <ecNumber evidence="3">2.4.2.57</ecNumber>
    </recommendedName>
    <alternativeName>
        <fullName evidence="3">Nucleoside monophosphate phosphorylase</fullName>
        <shortName evidence="3">NMP phosphorylase</shortName>
    </alternativeName>
</protein>
<evidence type="ECO:0000313" key="6">
    <source>
        <dbReference type="Proteomes" id="UP000245657"/>
    </source>
</evidence>
<evidence type="ECO:0000259" key="4">
    <source>
        <dbReference type="SMART" id="SM00941"/>
    </source>
</evidence>
<dbReference type="RefSeq" id="WP_109969531.1">
    <property type="nucleotide sequence ID" value="NZ_CP176093.1"/>
</dbReference>
<proteinExistence type="inferred from homology"/>
<dbReference type="InterPro" id="IPR017459">
    <property type="entry name" value="Glycosyl_Trfase_fam3_N_dom"/>
</dbReference>
<dbReference type="InterPro" id="IPR013102">
    <property type="entry name" value="PYNP_C"/>
</dbReference>
<dbReference type="GeneID" id="97547406"/>
<dbReference type="InterPro" id="IPR013466">
    <property type="entry name" value="Thymidine/AMP_Pase"/>
</dbReference>
<keyword evidence="1 3" id="KW-0328">Glycosyltransferase</keyword>
<dbReference type="InterPro" id="IPR036566">
    <property type="entry name" value="PYNP-like_C_sf"/>
</dbReference>
<comment type="function">
    <text evidence="3">Catalyzes the conversion of AMP and phosphate to adenine and ribose 1,5-bisphosphate (R15P). Exhibits phosphorylase activity toward CMP and UMP in addition to AMP. Functions in an archaeal AMP degradation pathway, together with R15P isomerase and RubisCO.</text>
</comment>
<dbReference type="EMBL" id="QGMY01000009">
    <property type="protein sequence ID" value="PWR71037.1"/>
    <property type="molecule type" value="Genomic_DNA"/>
</dbReference>
<dbReference type="InterPro" id="IPR000053">
    <property type="entry name" value="Thymidine/pyrmidine_PPase"/>
</dbReference>
<comment type="catalytic activity">
    <reaction evidence="3">
        <text>UMP + phosphate = alpha-D-ribose 1,5-bisphosphate + uracil</text>
        <dbReference type="Rhea" id="RHEA:36991"/>
        <dbReference type="ChEBI" id="CHEBI:17568"/>
        <dbReference type="ChEBI" id="CHEBI:43474"/>
        <dbReference type="ChEBI" id="CHEBI:57865"/>
        <dbReference type="ChEBI" id="CHEBI:68688"/>
        <dbReference type="EC" id="2.4.2.57"/>
    </reaction>
</comment>
<feature type="binding site" evidence="3">
    <location>
        <begin position="195"/>
        <end position="200"/>
    </location>
    <ligand>
        <name>AMP</name>
        <dbReference type="ChEBI" id="CHEBI:456215"/>
    </ligand>
</feature>
<dbReference type="NCBIfam" id="TIGR03327">
    <property type="entry name" value="AMP_phos"/>
    <property type="match status" value="1"/>
</dbReference>
<keyword evidence="6" id="KW-1185">Reference proteome</keyword>
<dbReference type="NCBIfam" id="NF003338">
    <property type="entry name" value="PRK04350.1"/>
    <property type="match status" value="1"/>
</dbReference>
<dbReference type="GO" id="GO:0005829">
    <property type="term" value="C:cytosol"/>
    <property type="evidence" value="ECO:0007669"/>
    <property type="project" value="TreeGrafter"/>
</dbReference>
<name>A0A2V2N4A6_9EURY</name>
<dbReference type="Pfam" id="PF07831">
    <property type="entry name" value="PYNP_C"/>
    <property type="match status" value="1"/>
</dbReference>
<dbReference type="HAMAP" id="MF_02132">
    <property type="entry name" value="AMP_phosphorylase"/>
    <property type="match status" value="1"/>
</dbReference>
<evidence type="ECO:0000256" key="1">
    <source>
        <dbReference type="ARBA" id="ARBA00022676"/>
    </source>
</evidence>
<dbReference type="InterPro" id="IPR036320">
    <property type="entry name" value="Glycosyl_Trfase_fam3_N_dom_sf"/>
</dbReference>
<dbReference type="Pfam" id="PF00591">
    <property type="entry name" value="Glycos_transf_3"/>
    <property type="match status" value="1"/>
</dbReference>
<dbReference type="PANTHER" id="PTHR10515">
    <property type="entry name" value="THYMIDINE PHOSPHORYLASE"/>
    <property type="match status" value="1"/>
</dbReference>
<comment type="catalytic activity">
    <reaction evidence="3">
        <text>CMP + phosphate = cytosine + alpha-D-ribose 1,5-bisphosphate</text>
        <dbReference type="Rhea" id="RHEA:36987"/>
        <dbReference type="ChEBI" id="CHEBI:16040"/>
        <dbReference type="ChEBI" id="CHEBI:43474"/>
        <dbReference type="ChEBI" id="CHEBI:60377"/>
        <dbReference type="ChEBI" id="CHEBI:68688"/>
        <dbReference type="EC" id="2.4.2.57"/>
    </reaction>
</comment>
<comment type="caution">
    <text evidence="5">The sequence shown here is derived from an EMBL/GenBank/DDBJ whole genome shotgun (WGS) entry which is preliminary data.</text>
</comment>
<dbReference type="Proteomes" id="UP000245657">
    <property type="component" value="Unassembled WGS sequence"/>
</dbReference>
<dbReference type="Gene3D" id="2.40.40.20">
    <property type="match status" value="1"/>
</dbReference>
<accession>A0A2V2N4A6</accession>
<dbReference type="PANTHER" id="PTHR10515:SF0">
    <property type="entry name" value="THYMIDINE PHOSPHORYLASE"/>
    <property type="match status" value="1"/>
</dbReference>
<evidence type="ECO:0000313" key="5">
    <source>
        <dbReference type="EMBL" id="PWR71037.1"/>
    </source>
</evidence>
<dbReference type="Pfam" id="PF02885">
    <property type="entry name" value="Glycos_trans_3N"/>
    <property type="match status" value="1"/>
</dbReference>
<dbReference type="GO" id="GO:0004645">
    <property type="term" value="F:1,4-alpha-oligoglucan phosphorylase activity"/>
    <property type="evidence" value="ECO:0007669"/>
    <property type="project" value="InterPro"/>
</dbReference>
<keyword evidence="2 3" id="KW-0808">Transferase</keyword>
<dbReference type="EC" id="2.4.2.57" evidence="3"/>
<dbReference type="SMART" id="SM00941">
    <property type="entry name" value="PYNP_C"/>
    <property type="match status" value="1"/>
</dbReference>
<dbReference type="AlphaFoldDB" id="A0A2V2N4A6"/>
<dbReference type="SUPFAM" id="SSF47648">
    <property type="entry name" value="Nucleoside phosphorylase/phosphoribosyltransferase N-terminal domain"/>
    <property type="match status" value="1"/>
</dbReference>
<dbReference type="NCBIfam" id="TIGR02645">
    <property type="entry name" value="ARCH_P_rylase"/>
    <property type="match status" value="1"/>
</dbReference>
<organism evidence="5 6">
    <name type="scientific">Methanospirillum lacunae</name>
    <dbReference type="NCBI Taxonomy" id="668570"/>
    <lineage>
        <taxon>Archaea</taxon>
        <taxon>Methanobacteriati</taxon>
        <taxon>Methanobacteriota</taxon>
        <taxon>Stenosarchaea group</taxon>
        <taxon>Methanomicrobia</taxon>
        <taxon>Methanomicrobiales</taxon>
        <taxon>Methanospirillaceae</taxon>
        <taxon>Methanospirillum</taxon>
    </lineage>
</organism>
<comment type="caution">
    <text evidence="3">Lacks conserved residue(s) required for the propagation of feature annotation.</text>
</comment>
<gene>
    <name evidence="5" type="ORF">DK846_13755</name>
</gene>
<dbReference type="GO" id="GO:0016208">
    <property type="term" value="F:AMP binding"/>
    <property type="evidence" value="ECO:0007669"/>
    <property type="project" value="UniProtKB-UniRule"/>
</dbReference>
<reference evidence="5 6" key="1">
    <citation type="submission" date="2018-05" db="EMBL/GenBank/DDBJ databases">
        <title>Draft genome of Methanospirillum lacunae Ki8-1.</title>
        <authorList>
            <person name="Dueholm M.S."/>
            <person name="Nielsen P.H."/>
            <person name="Bakmann L.F."/>
            <person name="Otzen D.E."/>
        </authorList>
    </citation>
    <scope>NUCLEOTIDE SEQUENCE [LARGE SCALE GENOMIC DNA]</scope>
    <source>
        <strain evidence="5 6">Ki8-1</strain>
    </source>
</reference>
<dbReference type="OrthoDB" id="9827at2157"/>
<dbReference type="Gene3D" id="3.90.1170.30">
    <property type="entry name" value="Pyrimidine nucleoside phosphorylase-like, C-terminal domain"/>
    <property type="match status" value="1"/>
</dbReference>
<evidence type="ECO:0000256" key="3">
    <source>
        <dbReference type="HAMAP-Rule" id="MF_02132"/>
    </source>
</evidence>
<dbReference type="InterPro" id="IPR000312">
    <property type="entry name" value="Glycosyl_Trfase_fam3"/>
</dbReference>
<dbReference type="GO" id="GO:0046125">
    <property type="term" value="P:pyrimidine deoxyribonucleoside metabolic process"/>
    <property type="evidence" value="ECO:0007669"/>
    <property type="project" value="InterPro"/>
</dbReference>
<feature type="active site" description="Proton donor" evidence="3">
    <location>
        <position position="257"/>
    </location>
</feature>
<feature type="binding site" evidence="3">
    <location>
        <position position="289"/>
    </location>
    <ligand>
        <name>AMP</name>
        <dbReference type="ChEBI" id="CHEBI:456215"/>
    </ligand>
</feature>
<dbReference type="Gene3D" id="3.40.1030.10">
    <property type="entry name" value="Nucleoside phosphorylase/phosphoribosyltransferase catalytic domain"/>
    <property type="match status" value="1"/>
</dbReference>
<dbReference type="Gene3D" id="1.20.970.50">
    <property type="match status" value="1"/>
</dbReference>
<feature type="domain" description="Pyrimidine nucleoside phosphorylase C-terminal" evidence="4">
    <location>
        <begin position="425"/>
        <end position="492"/>
    </location>
</feature>
<dbReference type="InterPro" id="IPR035902">
    <property type="entry name" value="Nuc_phospho_transferase"/>
</dbReference>
<sequence>MKLAVRLVDIAARGVLLHQQDAKTLGVFPGDRVVITNLSTGFSIADYVETTSTLIKQGKLGIYHQSNEQLQVKDGESVEVRVSDRPVSLDYIRKKMEGERLSREEIKMIVTDIVHDNLSPSEITAFVICSYINNLDIDEIESLTRSMVETGDRLEFHTGPIVDKHSIGGVPGNKITFLVVPIIAAAGLLIPKTSSRAITGAGGSADLMEVLAPVEFSAAEVQQMTQKAGGVIVWGGATNIAPADDKIIIQEYPFKIDQIGQMIASVMAKKFAVGADVVAIDIPVGKNCKVHSIPEGRKLAQSFIEIGDRLGMRVECALTYGDAPVGRAIGPALEVKEALAILEGSESPNSLIEKSTEIAGIALELAGKANRGEGSALALDLLKSGKALKKMKDIIAIQGGNPEITSDLVKLGEFFHIVKAERDGYVVDLNNKSLITIARVAGAPNDHGAGLYIHAKPGTRLKRGDPIFTLYAERKWRLEKALETARTLRPVIVEGMLMDRVPNQREWLPSKQRNNGVE</sequence>